<name>A0A2M4C9E1_9DIPT</name>
<reference evidence="1" key="1">
    <citation type="submission" date="2018-01" db="EMBL/GenBank/DDBJ databases">
        <title>An insight into the sialome of Amazonian anophelines.</title>
        <authorList>
            <person name="Ribeiro J.M."/>
            <person name="Scarpassa V."/>
            <person name="Calvo E."/>
        </authorList>
    </citation>
    <scope>NUCLEOTIDE SEQUENCE</scope>
    <source>
        <tissue evidence="1">Salivary glands</tissue>
    </source>
</reference>
<accession>A0A2M4C9E1</accession>
<dbReference type="AlphaFoldDB" id="A0A2M4C9E1"/>
<dbReference type="EMBL" id="GGFJ01012796">
    <property type="protein sequence ID" value="MBW61937.1"/>
    <property type="molecule type" value="Transcribed_RNA"/>
</dbReference>
<organism evidence="1">
    <name type="scientific">Anopheles marajoara</name>
    <dbReference type="NCBI Taxonomy" id="58244"/>
    <lineage>
        <taxon>Eukaryota</taxon>
        <taxon>Metazoa</taxon>
        <taxon>Ecdysozoa</taxon>
        <taxon>Arthropoda</taxon>
        <taxon>Hexapoda</taxon>
        <taxon>Insecta</taxon>
        <taxon>Pterygota</taxon>
        <taxon>Neoptera</taxon>
        <taxon>Endopterygota</taxon>
        <taxon>Diptera</taxon>
        <taxon>Nematocera</taxon>
        <taxon>Culicoidea</taxon>
        <taxon>Culicidae</taxon>
        <taxon>Anophelinae</taxon>
        <taxon>Anopheles</taxon>
    </lineage>
</organism>
<proteinExistence type="predicted"/>
<sequence>MAPRKMAAQVRYRPWRGSHAVIMFFASNICAVSSGTVRARYCCEPFAVSGAKPGMKKCNRGNGTILTASLRKSAFSCPGNRKHVVTPDIVTETK</sequence>
<evidence type="ECO:0000313" key="1">
    <source>
        <dbReference type="EMBL" id="MBW61937.1"/>
    </source>
</evidence>
<protein>
    <submittedName>
        <fullName evidence="1">Putative secreted protein</fullName>
    </submittedName>
</protein>